<gene>
    <name evidence="2" type="ORF">L3X38_007859</name>
</gene>
<dbReference type="Pfam" id="PF24769">
    <property type="entry name" value="At2g29880_C"/>
    <property type="match status" value="1"/>
</dbReference>
<accession>A0AAD5F6G5</accession>
<dbReference type="AlphaFoldDB" id="A0AAD5F6G5"/>
<keyword evidence="3" id="KW-1185">Reference proteome</keyword>
<dbReference type="Proteomes" id="UP001054821">
    <property type="component" value="Chromosome 1"/>
</dbReference>
<protein>
    <recommendedName>
        <fullName evidence="1">At2g29880-like C-terminal domain-containing protein</fullName>
    </recommendedName>
</protein>
<dbReference type="PANTHER" id="PTHR47864:SF2">
    <property type="entry name" value="MYB_SANT-LIKE DNA-BINDING DOMAIN PROTEIN"/>
    <property type="match status" value="1"/>
</dbReference>
<reference evidence="2 3" key="1">
    <citation type="journal article" date="2022" name="G3 (Bethesda)">
        <title>Whole-genome sequence and methylome profiling of the almond [Prunus dulcis (Mill.) D.A. Webb] cultivar 'Nonpareil'.</title>
        <authorList>
            <person name="D'Amico-Willman K.M."/>
            <person name="Ouma W.Z."/>
            <person name="Meulia T."/>
            <person name="Sideli G.M."/>
            <person name="Gradziel T.M."/>
            <person name="Fresnedo-Ramirez J."/>
        </authorList>
    </citation>
    <scope>NUCLEOTIDE SEQUENCE [LARGE SCALE GENOMIC DNA]</scope>
    <source>
        <strain evidence="2">Clone GOH B32 T37-40</strain>
    </source>
</reference>
<evidence type="ECO:0000259" key="1">
    <source>
        <dbReference type="Pfam" id="PF24769"/>
    </source>
</evidence>
<dbReference type="EMBL" id="JAJFAZ020000001">
    <property type="protein sequence ID" value="KAI5354964.1"/>
    <property type="molecule type" value="Genomic_DNA"/>
</dbReference>
<dbReference type="InterPro" id="IPR056253">
    <property type="entry name" value="At2g29880-like_C"/>
</dbReference>
<dbReference type="PANTHER" id="PTHR47864">
    <property type="entry name" value="TRANSMEMBRANE PROTEIN"/>
    <property type="match status" value="1"/>
</dbReference>
<organism evidence="2 3">
    <name type="scientific">Prunus dulcis</name>
    <name type="common">Almond</name>
    <name type="synonym">Amygdalus dulcis</name>
    <dbReference type="NCBI Taxonomy" id="3755"/>
    <lineage>
        <taxon>Eukaryota</taxon>
        <taxon>Viridiplantae</taxon>
        <taxon>Streptophyta</taxon>
        <taxon>Embryophyta</taxon>
        <taxon>Tracheophyta</taxon>
        <taxon>Spermatophyta</taxon>
        <taxon>Magnoliopsida</taxon>
        <taxon>eudicotyledons</taxon>
        <taxon>Gunneridae</taxon>
        <taxon>Pentapetalae</taxon>
        <taxon>rosids</taxon>
        <taxon>fabids</taxon>
        <taxon>Rosales</taxon>
        <taxon>Rosaceae</taxon>
        <taxon>Amygdaloideae</taxon>
        <taxon>Amygdaleae</taxon>
        <taxon>Prunus</taxon>
    </lineage>
</organism>
<comment type="caution">
    <text evidence="2">The sequence shown here is derived from an EMBL/GenBank/DDBJ whole genome shotgun (WGS) entry which is preliminary data.</text>
</comment>
<dbReference type="InterPro" id="IPR055314">
    <property type="entry name" value="At2g29880-like"/>
</dbReference>
<sequence length="82" mass="9785">MGRISLSIDSIVTDFRIHNLMAKREKEREQQSYMWDAIKETPNLDEHARYKVLSLLHSNTKKDAFLKMSPEERSNWISYNLE</sequence>
<feature type="domain" description="At2g29880-like C-terminal" evidence="1">
    <location>
        <begin position="34"/>
        <end position="80"/>
    </location>
</feature>
<proteinExistence type="predicted"/>
<name>A0AAD5F6G5_PRUDU</name>
<evidence type="ECO:0000313" key="2">
    <source>
        <dbReference type="EMBL" id="KAI5354964.1"/>
    </source>
</evidence>
<evidence type="ECO:0000313" key="3">
    <source>
        <dbReference type="Proteomes" id="UP001054821"/>
    </source>
</evidence>